<dbReference type="InterPro" id="IPR013320">
    <property type="entry name" value="ConA-like_dom_sf"/>
</dbReference>
<dbReference type="InterPro" id="IPR011429">
    <property type="entry name" value="Cyt_c_Planctomycete-type"/>
</dbReference>
<gene>
    <name evidence="5" type="ORF">QQ020_20610</name>
</gene>
<name>A0ABT8L9R7_9BACT</name>
<dbReference type="Pfam" id="PF13385">
    <property type="entry name" value="Laminin_G_3"/>
    <property type="match status" value="1"/>
</dbReference>
<comment type="caution">
    <text evidence="5">The sequence shown here is derived from an EMBL/GenBank/DDBJ whole genome shotgun (WGS) entry which is preliminary data.</text>
</comment>
<feature type="coiled-coil region" evidence="1">
    <location>
        <begin position="665"/>
        <end position="692"/>
    </location>
</feature>
<dbReference type="PROSITE" id="PS51257">
    <property type="entry name" value="PROKAR_LIPOPROTEIN"/>
    <property type="match status" value="1"/>
</dbReference>
<sequence>MLFDLRIVSGPFFILIIIFLSACSHNDHLKYQGTLPEKVDFNYHVKPILSDRCFACHGPDKNALKAALRLDIPEGALKKVLESGGHAFVPGKTNRSEAFKRIISDDPELQMPPPEAGLALTEYEIAMIARWIDQGAEYKPHWAFIPAQTPTIPEVKDKRWVQNPIDNFILKNLENSGLSPNREASKETLLRRVTLDLTGLPPTIEEIDNFISDSSNEAYEKVVDRLLASPHYGERMALEWLDVARYADSHGYSTDGYRMMWPWRDWVINAFNKNMPMDRFITWQIAGDKIPNATKEQRLATAFLRNQKLNAEGGIIQEEYLVEYAADRTETTATAFLGLTMQCARCHDHKYDPISQEEYYQLFGFFNSVNERGLVQNDGNSGPQILLTTEEVEERIAFIDSKIKEQKLKLAQSIRVADTLKYPEPELDLAKGLLVDLSFEKITGNKVRNNTDTKELYDVKGDVIQVAGKNGKAVKFEGYSTVNITNKQLDFERSDAFSFSFWINSHHANDYMPLLFHLAGKNEGYRGYEIAVINGYPTLRLINKLPANLIAVRTENQLIKDKWKHFTFVYDGSGSANGVEIFVNGKRDKSHVVFDQLTQTISINRNFVAIGGRQDYQVDVKGYGLIDDLKIYKRMLSEVEAQAIYNGSSIDPAKISTKSLKNHYLLNTNKEYKKIQQKLKLLREKKNQILDTVPTVMVMHDLPEARPAFLLERGAYDAPQQQVQPGTPKTIFPFPEDFPVDRLGLAKWLVDKRNPLTGRVIVNRYWQIYFGRGIVKTTEDFGNQGALPSHPDLLDYLTTTFVESGWNTKTLQKLIVMSATYRQSSRSSEEQRKADPENGLLARGPSHRLQAELIRDCALAASGLLVNKIGGPSSKPYQPKGLWQEKSSFSKILKSYKEDEGDQLYRRGLYTFWRRTSPPPSMITFDAPTRDYCIVRRQKTNTPLQALVLLNDPQFFEAARVLAERVTSQGAGVNNQVILAHRLLTGLTPKPEVLKLLNEHYHEQKKQFEQNPELADQLLTVGRFPVNNKLSPVEVAAMSVVCNTIMSFDETIVKR</sequence>
<dbReference type="Pfam" id="PF07587">
    <property type="entry name" value="PSD1"/>
    <property type="match status" value="1"/>
</dbReference>
<organism evidence="5 6">
    <name type="scientific">Agaribacillus aureus</name>
    <dbReference type="NCBI Taxonomy" id="3051825"/>
    <lineage>
        <taxon>Bacteria</taxon>
        <taxon>Pseudomonadati</taxon>
        <taxon>Bacteroidota</taxon>
        <taxon>Cytophagia</taxon>
        <taxon>Cytophagales</taxon>
        <taxon>Splendidivirgaceae</taxon>
        <taxon>Agaribacillus</taxon>
    </lineage>
</organism>
<feature type="domain" description="Cytochrome C Planctomycete-type" evidence="4">
    <location>
        <begin position="53"/>
        <end position="115"/>
    </location>
</feature>
<keyword evidence="1" id="KW-0175">Coiled coil</keyword>
<feature type="domain" description="DUF1553" evidence="3">
    <location>
        <begin position="741"/>
        <end position="1000"/>
    </location>
</feature>
<reference evidence="5" key="1">
    <citation type="submission" date="2023-06" db="EMBL/GenBank/DDBJ databases">
        <title>Genomic of Agaribacillus aureum.</title>
        <authorList>
            <person name="Wang G."/>
        </authorList>
    </citation>
    <scope>NUCLEOTIDE SEQUENCE</scope>
    <source>
        <strain evidence="5">BMA12</strain>
    </source>
</reference>
<evidence type="ECO:0000256" key="1">
    <source>
        <dbReference type="SAM" id="Coils"/>
    </source>
</evidence>
<accession>A0ABT8L9R7</accession>
<evidence type="ECO:0000259" key="2">
    <source>
        <dbReference type="Pfam" id="PF07583"/>
    </source>
</evidence>
<dbReference type="Pfam" id="PF07635">
    <property type="entry name" value="PSCyt1"/>
    <property type="match status" value="1"/>
</dbReference>
<proteinExistence type="predicted"/>
<dbReference type="RefSeq" id="WP_346759828.1">
    <property type="nucleotide sequence ID" value="NZ_JAUJEB010000004.1"/>
</dbReference>
<evidence type="ECO:0000259" key="4">
    <source>
        <dbReference type="Pfam" id="PF07635"/>
    </source>
</evidence>
<evidence type="ECO:0000313" key="5">
    <source>
        <dbReference type="EMBL" id="MDN5214495.1"/>
    </source>
</evidence>
<evidence type="ECO:0000313" key="6">
    <source>
        <dbReference type="Proteomes" id="UP001172083"/>
    </source>
</evidence>
<dbReference type="Pfam" id="PF07583">
    <property type="entry name" value="PSCyt2"/>
    <property type="match status" value="1"/>
</dbReference>
<dbReference type="PANTHER" id="PTHR35889:SF3">
    <property type="entry name" value="F-BOX DOMAIN-CONTAINING PROTEIN"/>
    <property type="match status" value="1"/>
</dbReference>
<dbReference type="SUPFAM" id="SSF46626">
    <property type="entry name" value="Cytochrome c"/>
    <property type="match status" value="1"/>
</dbReference>
<dbReference type="InterPro" id="IPR036909">
    <property type="entry name" value="Cyt_c-like_dom_sf"/>
</dbReference>
<dbReference type="Proteomes" id="UP001172083">
    <property type="component" value="Unassembled WGS sequence"/>
</dbReference>
<dbReference type="PANTHER" id="PTHR35889">
    <property type="entry name" value="CYCLOINULO-OLIGOSACCHARIDE FRUCTANOTRANSFERASE-RELATED"/>
    <property type="match status" value="1"/>
</dbReference>
<keyword evidence="6" id="KW-1185">Reference proteome</keyword>
<feature type="domain" description="DUF1549" evidence="2">
    <location>
        <begin position="164"/>
        <end position="370"/>
    </location>
</feature>
<dbReference type="InterPro" id="IPR011444">
    <property type="entry name" value="DUF1549"/>
</dbReference>
<evidence type="ECO:0000259" key="3">
    <source>
        <dbReference type="Pfam" id="PF07587"/>
    </source>
</evidence>
<dbReference type="SUPFAM" id="SSF49899">
    <property type="entry name" value="Concanavalin A-like lectins/glucanases"/>
    <property type="match status" value="1"/>
</dbReference>
<dbReference type="Gene3D" id="2.60.120.200">
    <property type="match status" value="1"/>
</dbReference>
<dbReference type="EMBL" id="JAUJEB010000004">
    <property type="protein sequence ID" value="MDN5214495.1"/>
    <property type="molecule type" value="Genomic_DNA"/>
</dbReference>
<protein>
    <submittedName>
        <fullName evidence="5">DUF1553 domain-containing protein</fullName>
    </submittedName>
</protein>
<dbReference type="InterPro" id="IPR022655">
    <property type="entry name" value="DUF1553"/>
</dbReference>